<reference evidence="3" key="1">
    <citation type="journal article" date="2022" name="bioRxiv">
        <title>Genomics of Preaxostyla Flagellates Illuminates Evolutionary Transitions and the Path Towards Mitochondrial Loss.</title>
        <authorList>
            <person name="Novak L.V.F."/>
            <person name="Treitli S.C."/>
            <person name="Pyrih J."/>
            <person name="Halakuc P."/>
            <person name="Pipaliya S.V."/>
            <person name="Vacek V."/>
            <person name="Brzon O."/>
            <person name="Soukal P."/>
            <person name="Eme L."/>
            <person name="Dacks J.B."/>
            <person name="Karnkowska A."/>
            <person name="Elias M."/>
            <person name="Hampl V."/>
        </authorList>
    </citation>
    <scope>NUCLEOTIDE SEQUENCE</scope>
    <source>
        <strain evidence="3">RCP-MX</strain>
    </source>
</reference>
<keyword evidence="4" id="KW-1185">Reference proteome</keyword>
<protein>
    <submittedName>
        <fullName evidence="3">Uncharacterized protein</fullName>
    </submittedName>
</protein>
<evidence type="ECO:0000313" key="4">
    <source>
        <dbReference type="Proteomes" id="UP001141327"/>
    </source>
</evidence>
<keyword evidence="1" id="KW-0175">Coiled coil</keyword>
<proteinExistence type="predicted"/>
<gene>
    <name evidence="3" type="ORF">PAPYR_5750</name>
</gene>
<sequence length="378" mass="39449">MAVPLPFPVQLQYHRLEVLVNSLQTELRRAQQEIITMRSEMDLLLREREVRFERSSERHSPPSLRKSPPQNNKIQELHHATRARTNSVPSIPLGRILQQVGIQPPSNLIPPKVVRPMVNSISVPPPPPPAAATTKMPGAATASDQGSPLGSPESDRSSLASDQPGTPPIPESTSPAPLIHLLLQDPTASPAHSKSPLPTGVGSSSTSPGMLRPVIGSSSPGMPHHGVGLSTSPGMSHPGFGSPITRPIAAPGPGFMAPPGSPMRGSLPPVAVSSPTRLSPGMHRPVLSPLEAMSPSIMADAGRSAPASTGTAAPAGVIATSPTVGGPLNSSLLLNSSMVTVTCQQQQQHNSSLGSLLFEDVSLVEGEHLCPVPSRQPR</sequence>
<organism evidence="3 4">
    <name type="scientific">Paratrimastix pyriformis</name>
    <dbReference type="NCBI Taxonomy" id="342808"/>
    <lineage>
        <taxon>Eukaryota</taxon>
        <taxon>Metamonada</taxon>
        <taxon>Preaxostyla</taxon>
        <taxon>Paratrimastigidae</taxon>
        <taxon>Paratrimastix</taxon>
    </lineage>
</organism>
<feature type="compositionally biased region" description="Low complexity" evidence="2">
    <location>
        <begin position="195"/>
        <end position="209"/>
    </location>
</feature>
<feature type="region of interest" description="Disordered" evidence="2">
    <location>
        <begin position="187"/>
        <end position="209"/>
    </location>
</feature>
<evidence type="ECO:0000256" key="2">
    <source>
        <dbReference type="SAM" id="MobiDB-lite"/>
    </source>
</evidence>
<name>A0ABQ8UPA1_9EUKA</name>
<accession>A0ABQ8UPA1</accession>
<feature type="region of interest" description="Disordered" evidence="2">
    <location>
        <begin position="120"/>
        <end position="175"/>
    </location>
</feature>
<evidence type="ECO:0000313" key="3">
    <source>
        <dbReference type="EMBL" id="KAJ4458550.1"/>
    </source>
</evidence>
<feature type="compositionally biased region" description="Low complexity" evidence="2">
    <location>
        <begin position="131"/>
        <end position="142"/>
    </location>
</feature>
<feature type="region of interest" description="Disordered" evidence="2">
    <location>
        <begin position="52"/>
        <end position="72"/>
    </location>
</feature>
<comment type="caution">
    <text evidence="3">The sequence shown here is derived from an EMBL/GenBank/DDBJ whole genome shotgun (WGS) entry which is preliminary data.</text>
</comment>
<dbReference type="Proteomes" id="UP001141327">
    <property type="component" value="Unassembled WGS sequence"/>
</dbReference>
<feature type="coiled-coil region" evidence="1">
    <location>
        <begin position="13"/>
        <end position="47"/>
    </location>
</feature>
<dbReference type="EMBL" id="JAPMOS010000028">
    <property type="protein sequence ID" value="KAJ4458550.1"/>
    <property type="molecule type" value="Genomic_DNA"/>
</dbReference>
<evidence type="ECO:0000256" key="1">
    <source>
        <dbReference type="SAM" id="Coils"/>
    </source>
</evidence>